<dbReference type="SMART" id="SM00335">
    <property type="entry name" value="ANX"/>
    <property type="match status" value="3"/>
</dbReference>
<name>A0A388KNS0_CHABU</name>
<accession>A0A388KNS0</accession>
<keyword evidence="2" id="KW-0677">Repeat</keyword>
<keyword evidence="4" id="KW-0041">Annexin</keyword>
<protein>
    <recommendedName>
        <fullName evidence="8">Annexin</fullName>
    </recommendedName>
</protein>
<dbReference type="PANTHER" id="PTHR10502:SF102">
    <property type="entry name" value="ANNEXIN B11"/>
    <property type="match status" value="1"/>
</dbReference>
<dbReference type="OrthoDB" id="37886at2759"/>
<evidence type="ECO:0000256" key="4">
    <source>
        <dbReference type="ARBA" id="ARBA00023216"/>
    </source>
</evidence>
<dbReference type="GO" id="GO:0001786">
    <property type="term" value="F:phosphatidylserine binding"/>
    <property type="evidence" value="ECO:0007669"/>
    <property type="project" value="TreeGrafter"/>
</dbReference>
<dbReference type="SUPFAM" id="SSF47874">
    <property type="entry name" value="Annexin"/>
    <property type="match status" value="1"/>
</dbReference>
<keyword evidence="5" id="KW-0111">Calcium/phospholipid-binding</keyword>
<dbReference type="Proteomes" id="UP000265515">
    <property type="component" value="Unassembled WGS sequence"/>
</dbReference>
<dbReference type="STRING" id="69332.A0A388KNS0"/>
<dbReference type="InterPro" id="IPR037104">
    <property type="entry name" value="Annexin_sf"/>
</dbReference>
<dbReference type="GO" id="GO:0005886">
    <property type="term" value="C:plasma membrane"/>
    <property type="evidence" value="ECO:0007669"/>
    <property type="project" value="TreeGrafter"/>
</dbReference>
<evidence type="ECO:0000256" key="5">
    <source>
        <dbReference type="ARBA" id="ARBA00023302"/>
    </source>
</evidence>
<comment type="caution">
    <text evidence="6">The sequence shown here is derived from an EMBL/GenBank/DDBJ whole genome shotgun (WGS) entry which is preliminary data.</text>
</comment>
<dbReference type="GO" id="GO:0005737">
    <property type="term" value="C:cytoplasm"/>
    <property type="evidence" value="ECO:0007669"/>
    <property type="project" value="TreeGrafter"/>
</dbReference>
<comment type="similarity">
    <text evidence="1">Belongs to the annexin family.</text>
</comment>
<evidence type="ECO:0000256" key="2">
    <source>
        <dbReference type="ARBA" id="ARBA00022737"/>
    </source>
</evidence>
<dbReference type="GO" id="GO:0005544">
    <property type="term" value="F:calcium-dependent phospholipid binding"/>
    <property type="evidence" value="ECO:0007669"/>
    <property type="project" value="UniProtKB-KW"/>
</dbReference>
<evidence type="ECO:0000313" key="7">
    <source>
        <dbReference type="Proteomes" id="UP000265515"/>
    </source>
</evidence>
<dbReference type="EMBL" id="BFEA01000152">
    <property type="protein sequence ID" value="GBG71706.1"/>
    <property type="molecule type" value="Genomic_DNA"/>
</dbReference>
<dbReference type="InterPro" id="IPR001464">
    <property type="entry name" value="Annexin"/>
</dbReference>
<dbReference type="PRINTS" id="PR00196">
    <property type="entry name" value="ANNEXIN"/>
</dbReference>
<dbReference type="FunFam" id="1.10.220.10:FF:000002">
    <property type="entry name" value="Annexin"/>
    <property type="match status" value="1"/>
</dbReference>
<evidence type="ECO:0000313" key="6">
    <source>
        <dbReference type="EMBL" id="GBG71706.1"/>
    </source>
</evidence>
<dbReference type="Pfam" id="PF00191">
    <property type="entry name" value="Annexin"/>
    <property type="match status" value="3"/>
</dbReference>
<dbReference type="PANTHER" id="PTHR10502">
    <property type="entry name" value="ANNEXIN"/>
    <property type="match status" value="1"/>
</dbReference>
<keyword evidence="7" id="KW-1185">Reference proteome</keyword>
<evidence type="ECO:0000256" key="3">
    <source>
        <dbReference type="ARBA" id="ARBA00022837"/>
    </source>
</evidence>
<dbReference type="AlphaFoldDB" id="A0A388KNS0"/>
<evidence type="ECO:0008006" key="8">
    <source>
        <dbReference type="Google" id="ProtNLM"/>
    </source>
</evidence>
<proteinExistence type="inferred from homology"/>
<dbReference type="OMA" id="HDIESRT"/>
<dbReference type="Gramene" id="GBG71706">
    <property type="protein sequence ID" value="GBG71706"/>
    <property type="gene ID" value="CBR_g9118"/>
</dbReference>
<reference evidence="6 7" key="1">
    <citation type="journal article" date="2018" name="Cell">
        <title>The Chara Genome: Secondary Complexity and Implications for Plant Terrestrialization.</title>
        <authorList>
            <person name="Nishiyama T."/>
            <person name="Sakayama H."/>
            <person name="Vries J.D."/>
            <person name="Buschmann H."/>
            <person name="Saint-Marcoux D."/>
            <person name="Ullrich K.K."/>
            <person name="Haas F.B."/>
            <person name="Vanderstraeten L."/>
            <person name="Becker D."/>
            <person name="Lang D."/>
            <person name="Vosolsobe S."/>
            <person name="Rombauts S."/>
            <person name="Wilhelmsson P.K.I."/>
            <person name="Janitza P."/>
            <person name="Kern R."/>
            <person name="Heyl A."/>
            <person name="Rumpler F."/>
            <person name="Villalobos L.I.A.C."/>
            <person name="Clay J.M."/>
            <person name="Skokan R."/>
            <person name="Toyoda A."/>
            <person name="Suzuki Y."/>
            <person name="Kagoshima H."/>
            <person name="Schijlen E."/>
            <person name="Tajeshwar N."/>
            <person name="Catarino B."/>
            <person name="Hetherington A.J."/>
            <person name="Saltykova A."/>
            <person name="Bonnot C."/>
            <person name="Breuninger H."/>
            <person name="Symeonidi A."/>
            <person name="Radhakrishnan G.V."/>
            <person name="Van Nieuwerburgh F."/>
            <person name="Deforce D."/>
            <person name="Chang C."/>
            <person name="Karol K.G."/>
            <person name="Hedrich R."/>
            <person name="Ulvskov P."/>
            <person name="Glockner G."/>
            <person name="Delwiche C.F."/>
            <person name="Petrasek J."/>
            <person name="Van de Peer Y."/>
            <person name="Friml J."/>
            <person name="Beilby M."/>
            <person name="Dolan L."/>
            <person name="Kohara Y."/>
            <person name="Sugano S."/>
            <person name="Fujiyama A."/>
            <person name="Delaux P.-M."/>
            <person name="Quint M."/>
            <person name="TheiBen G."/>
            <person name="Hagemann M."/>
            <person name="Harholt J."/>
            <person name="Dunand C."/>
            <person name="Zachgo S."/>
            <person name="Langdale J."/>
            <person name="Maumus F."/>
            <person name="Straeten D.V.D."/>
            <person name="Gould S.B."/>
            <person name="Rensing S.A."/>
        </authorList>
    </citation>
    <scope>NUCLEOTIDE SEQUENCE [LARGE SCALE GENOMIC DNA]</scope>
    <source>
        <strain evidence="6 7">S276</strain>
    </source>
</reference>
<dbReference type="PROSITE" id="PS51897">
    <property type="entry name" value="ANNEXIN_2"/>
    <property type="match status" value="3"/>
</dbReference>
<dbReference type="InterPro" id="IPR018502">
    <property type="entry name" value="Annexin_repeat"/>
</dbReference>
<evidence type="ECO:0000256" key="1">
    <source>
        <dbReference type="ARBA" id="ARBA00007831"/>
    </source>
</evidence>
<keyword evidence="3" id="KW-0106">Calcium</keyword>
<organism evidence="6 7">
    <name type="scientific">Chara braunii</name>
    <name type="common">Braun's stonewort</name>
    <dbReference type="NCBI Taxonomy" id="69332"/>
    <lineage>
        <taxon>Eukaryota</taxon>
        <taxon>Viridiplantae</taxon>
        <taxon>Streptophyta</taxon>
        <taxon>Charophyceae</taxon>
        <taxon>Charales</taxon>
        <taxon>Characeae</taxon>
        <taxon>Chara</taxon>
    </lineage>
</organism>
<dbReference type="GO" id="GO:0005509">
    <property type="term" value="F:calcium ion binding"/>
    <property type="evidence" value="ECO:0007669"/>
    <property type="project" value="InterPro"/>
</dbReference>
<sequence>MSAYYHPRADADAICNALVALSNEDADRVACLLTVATVSMKLPWYQRYRLADYSKVKHGDVLLLIRGHTDGELQEALLAMFQPAAERDAEYIHDALNRIGTDESTLGEVICSCSPYELEAIGAAYEDKYGRPLVDDVKGDLGGHMEDLVVKLLTVPRKAPCVDQAAAECLAEELYKAGEGRWGTNEGKFIEILTTESFPQLCAVFEAYKARHGRSVVEAVAEEIHGKLGYLLKTLCHQIQDPAKAAAYVIHKATKGMGTKKGALVRNILCKVDTDLHQIAATFESEYGESLQHRLAGESQICDDLKLLLEAAIKTA</sequence>
<gene>
    <name evidence="6" type="ORF">CBR_g9118</name>
</gene>
<dbReference type="Gene3D" id="1.10.220.10">
    <property type="entry name" value="Annexin"/>
    <property type="match status" value="3"/>
</dbReference>